<reference evidence="11 12" key="3">
    <citation type="journal article" date="2011" name="Nat. Chem. Biol.">
        <title>Reveromycin A biosynthesis uses RevG and RevJ for stereospecific spiroacetal formation.</title>
        <authorList>
            <person name="Takahashi S."/>
            <person name="Toyoda A."/>
            <person name="Sekiyama Y."/>
            <person name="Takagi H."/>
            <person name="Nogawa T."/>
            <person name="Uramoto M."/>
            <person name="Suzuki R."/>
            <person name="Koshino H."/>
            <person name="Kumano T."/>
            <person name="Panthee S."/>
            <person name="Dairi T."/>
            <person name="Ishikawa J."/>
            <person name="Ikeda H."/>
            <person name="Sakaki Y."/>
            <person name="Osada H."/>
        </authorList>
    </citation>
    <scope>NUCLEOTIDE SEQUENCE [LARGE SCALE GENOMIC DNA]</scope>
    <source>
        <strain evidence="11 12">SN-593</strain>
    </source>
</reference>
<dbReference type="InterPro" id="IPR005528">
    <property type="entry name" value="ChpA-H"/>
</dbReference>
<feature type="region of interest" description="Disordered" evidence="7">
    <location>
        <begin position="70"/>
        <end position="109"/>
    </location>
</feature>
<comment type="subcellular location">
    <subcellularLocation>
        <location evidence="1">Secreted</location>
        <location evidence="1">Cell wall</location>
    </subcellularLocation>
</comment>
<evidence type="ECO:0000256" key="6">
    <source>
        <dbReference type="ARBA" id="ARBA00023087"/>
    </source>
</evidence>
<feature type="signal peptide" evidence="9">
    <location>
        <begin position="1"/>
        <end position="20"/>
    </location>
</feature>
<dbReference type="KEGG" id="arev:RVR_4791"/>
<keyword evidence="8" id="KW-0472">Membrane</keyword>
<feature type="transmembrane region" description="Helical" evidence="8">
    <location>
        <begin position="126"/>
        <end position="144"/>
    </location>
</feature>
<gene>
    <name evidence="11" type="ORF">RVR_4791</name>
</gene>
<evidence type="ECO:0000259" key="10">
    <source>
        <dbReference type="PROSITE" id="PS51884"/>
    </source>
</evidence>
<feature type="compositionally biased region" description="Pro residues" evidence="7">
    <location>
        <begin position="85"/>
        <end position="108"/>
    </location>
</feature>
<evidence type="ECO:0000256" key="9">
    <source>
        <dbReference type="SAM" id="SignalP"/>
    </source>
</evidence>
<evidence type="ECO:0000256" key="7">
    <source>
        <dbReference type="SAM" id="MobiDB-lite"/>
    </source>
</evidence>
<dbReference type="Proteomes" id="UP000595703">
    <property type="component" value="Chromosome"/>
</dbReference>
<evidence type="ECO:0000256" key="8">
    <source>
        <dbReference type="SAM" id="Phobius"/>
    </source>
</evidence>
<feature type="domain" description="Chaplin" evidence="10">
    <location>
        <begin position="39"/>
        <end position="79"/>
    </location>
</feature>
<evidence type="ECO:0000256" key="1">
    <source>
        <dbReference type="ARBA" id="ARBA00004191"/>
    </source>
</evidence>
<protein>
    <submittedName>
        <fullName evidence="11">Putative secreted protein</fullName>
    </submittedName>
</protein>
<sequence>MRQILSRSLLTVAAASSVLAATGGYAQADSGGDSTASGSPGLLSGNSVQVPVEVPVNACGNTVDAAGLLNPSFGNSCSNESSPAPTTPPRQAPPRTEAPPAPTTPPAQPVVEHHQLAETGIARHEAGFAGAAGAALLLGGALLYRRSHTAARSARATARTR</sequence>
<reference evidence="11 12" key="1">
    <citation type="journal article" date="2010" name="J. Bacteriol.">
        <title>Biochemical characterization of a novel indole prenyltransferase from Streptomyces sp. SN-593.</title>
        <authorList>
            <person name="Takahashi S."/>
            <person name="Takagi H."/>
            <person name="Toyoda A."/>
            <person name="Uramoto M."/>
            <person name="Nogawa T."/>
            <person name="Ueki M."/>
            <person name="Sakaki Y."/>
            <person name="Osada H."/>
        </authorList>
    </citation>
    <scope>NUCLEOTIDE SEQUENCE [LARGE SCALE GENOMIC DNA]</scope>
    <source>
        <strain evidence="11 12">SN-593</strain>
    </source>
</reference>
<dbReference type="EMBL" id="AP018365">
    <property type="protein sequence ID" value="BBA98562.1"/>
    <property type="molecule type" value="Genomic_DNA"/>
</dbReference>
<keyword evidence="2" id="KW-0134">Cell wall</keyword>
<evidence type="ECO:0000256" key="2">
    <source>
        <dbReference type="ARBA" id="ARBA00022512"/>
    </source>
</evidence>
<evidence type="ECO:0000256" key="5">
    <source>
        <dbReference type="ARBA" id="ARBA00022889"/>
    </source>
</evidence>
<accession>A0A7U3VPA9</accession>
<evidence type="ECO:0000256" key="3">
    <source>
        <dbReference type="ARBA" id="ARBA00022525"/>
    </source>
</evidence>
<feature type="compositionally biased region" description="Polar residues" evidence="7">
    <location>
        <begin position="72"/>
        <end position="82"/>
    </location>
</feature>
<keyword evidence="8" id="KW-0812">Transmembrane</keyword>
<dbReference type="GO" id="GO:0007155">
    <property type="term" value="P:cell adhesion"/>
    <property type="evidence" value="ECO:0007669"/>
    <property type="project" value="UniProtKB-KW"/>
</dbReference>
<keyword evidence="12" id="KW-1185">Reference proteome</keyword>
<keyword evidence="3" id="KW-0964">Secreted</keyword>
<evidence type="ECO:0000313" key="11">
    <source>
        <dbReference type="EMBL" id="BBA98562.1"/>
    </source>
</evidence>
<organism evidence="11 12">
    <name type="scientific">Actinacidiphila reveromycinica</name>
    <dbReference type="NCBI Taxonomy" id="659352"/>
    <lineage>
        <taxon>Bacteria</taxon>
        <taxon>Bacillati</taxon>
        <taxon>Actinomycetota</taxon>
        <taxon>Actinomycetes</taxon>
        <taxon>Kitasatosporales</taxon>
        <taxon>Streptomycetaceae</taxon>
        <taxon>Actinacidiphila</taxon>
    </lineage>
</organism>
<dbReference type="Pfam" id="PF03777">
    <property type="entry name" value="ChpA-C"/>
    <property type="match status" value="1"/>
</dbReference>
<keyword evidence="8" id="KW-1133">Transmembrane helix</keyword>
<keyword evidence="6" id="KW-0034">Amyloid</keyword>
<reference evidence="11 12" key="4">
    <citation type="journal article" date="2020" name="Sci. Rep.">
        <title>beta-carboline chemical signals induce reveromycin production through a LuxR family regulator in Streptomyces sp. SN-593.</title>
        <authorList>
            <person name="Panthee S."/>
            <person name="Kito N."/>
            <person name="Hayashi T."/>
            <person name="Shimizu T."/>
            <person name="Ishikawa J."/>
            <person name="Hamamoto H."/>
            <person name="Osada H."/>
            <person name="Takahashi S."/>
        </authorList>
    </citation>
    <scope>NUCLEOTIDE SEQUENCE [LARGE SCALE GENOMIC DNA]</scope>
    <source>
        <strain evidence="11 12">SN-593</strain>
    </source>
</reference>
<proteinExistence type="predicted"/>
<dbReference type="PROSITE" id="PS51884">
    <property type="entry name" value="CHAPLIN"/>
    <property type="match status" value="1"/>
</dbReference>
<reference evidence="11 12" key="2">
    <citation type="journal article" date="2011" name="J. Antibiot.">
        <title>Furaquinocins I and J: novel polyketide isoprenoid hybrid compounds from Streptomyces reveromyceticus SN-593.</title>
        <authorList>
            <person name="Panthee S."/>
            <person name="Takahashi S."/>
            <person name="Takagi H."/>
            <person name="Nogawa T."/>
            <person name="Oowada E."/>
            <person name="Uramoto M."/>
            <person name="Osada H."/>
        </authorList>
    </citation>
    <scope>NUCLEOTIDE SEQUENCE [LARGE SCALE GENOMIC DNA]</scope>
    <source>
        <strain evidence="11 12">SN-593</strain>
    </source>
</reference>
<dbReference type="AlphaFoldDB" id="A0A7U3VPA9"/>
<evidence type="ECO:0000313" key="12">
    <source>
        <dbReference type="Proteomes" id="UP000595703"/>
    </source>
</evidence>
<keyword evidence="4 9" id="KW-0732">Signal</keyword>
<feature type="chain" id="PRO_5039347224" evidence="9">
    <location>
        <begin position="21"/>
        <end position="161"/>
    </location>
</feature>
<dbReference type="RefSeq" id="WP_202234691.1">
    <property type="nucleotide sequence ID" value="NZ_AP018365.1"/>
</dbReference>
<evidence type="ECO:0000256" key="4">
    <source>
        <dbReference type="ARBA" id="ARBA00022729"/>
    </source>
</evidence>
<keyword evidence="5" id="KW-0130">Cell adhesion</keyword>
<name>A0A7U3VPA9_9ACTN</name>